<reference evidence="7 8" key="1">
    <citation type="submission" date="2018-10" db="EMBL/GenBank/DDBJ databases">
        <title>Genomic Encyclopedia of Archaeal and Bacterial Type Strains, Phase II (KMG-II): from individual species to whole genera.</title>
        <authorList>
            <person name="Goeker M."/>
        </authorList>
    </citation>
    <scope>NUCLEOTIDE SEQUENCE [LARGE SCALE GENOMIC DNA]</scope>
    <source>
        <strain evidence="7 8">RP-AC37</strain>
    </source>
</reference>
<comment type="subcellular location">
    <subcellularLocation>
        <location evidence="1">Cell membrane</location>
        <topology evidence="1">Multi-pass membrane protein</topology>
    </subcellularLocation>
</comment>
<dbReference type="InParanoid" id="A0A420XM96"/>
<evidence type="ECO:0000313" key="8">
    <source>
        <dbReference type="Proteomes" id="UP000281955"/>
    </source>
</evidence>
<feature type="transmembrane region" description="Helical" evidence="6">
    <location>
        <begin position="236"/>
        <end position="258"/>
    </location>
</feature>
<name>A0A420XM96_9ACTN</name>
<evidence type="ECO:0000256" key="3">
    <source>
        <dbReference type="ARBA" id="ARBA00022692"/>
    </source>
</evidence>
<dbReference type="RefSeq" id="WP_183062031.1">
    <property type="nucleotide sequence ID" value="NZ_RBWV01000014.1"/>
</dbReference>
<feature type="transmembrane region" description="Helical" evidence="6">
    <location>
        <begin position="203"/>
        <end position="224"/>
    </location>
</feature>
<protein>
    <recommendedName>
        <fullName evidence="9">Lysylphosphatidylglycerol synthase-like protein</fullName>
    </recommendedName>
</protein>
<dbReference type="AlphaFoldDB" id="A0A420XM96"/>
<gene>
    <name evidence="7" type="ORF">CLV35_3239</name>
</gene>
<dbReference type="EMBL" id="RBWV01000014">
    <property type="protein sequence ID" value="RKS71441.1"/>
    <property type="molecule type" value="Genomic_DNA"/>
</dbReference>
<feature type="transmembrane region" description="Helical" evidence="6">
    <location>
        <begin position="127"/>
        <end position="149"/>
    </location>
</feature>
<keyword evidence="4 6" id="KW-1133">Transmembrane helix</keyword>
<evidence type="ECO:0008006" key="9">
    <source>
        <dbReference type="Google" id="ProtNLM"/>
    </source>
</evidence>
<keyword evidence="5 6" id="KW-0472">Membrane</keyword>
<accession>A0A420XM96</accession>
<keyword evidence="3 6" id="KW-0812">Transmembrane</keyword>
<evidence type="ECO:0000256" key="1">
    <source>
        <dbReference type="ARBA" id="ARBA00004651"/>
    </source>
</evidence>
<organism evidence="7 8">
    <name type="scientific">Motilibacter peucedani</name>
    <dbReference type="NCBI Taxonomy" id="598650"/>
    <lineage>
        <taxon>Bacteria</taxon>
        <taxon>Bacillati</taxon>
        <taxon>Actinomycetota</taxon>
        <taxon>Actinomycetes</taxon>
        <taxon>Motilibacterales</taxon>
        <taxon>Motilibacteraceae</taxon>
        <taxon>Motilibacter</taxon>
    </lineage>
</organism>
<dbReference type="Pfam" id="PF03706">
    <property type="entry name" value="LPG_synthase_TM"/>
    <property type="match status" value="1"/>
</dbReference>
<feature type="transmembrane region" description="Helical" evidence="6">
    <location>
        <begin position="50"/>
        <end position="76"/>
    </location>
</feature>
<sequence length="319" mass="32821">MPRPRSVLTAGRALLGSRALRWAFVAAVLLSAAWWVVAHRGELGDALSRLSVAGTAGAFAAVLVGLVGSMLAYRALLADLGSPLPATVAARIFFLGQLGKYLPGSLWPVVAQMEMGKEAGVPRQRSVAAITLTILIYLGAGILVGGVALPFSSDAAGGWRWLVLLAPALLGALHPRILNPVFVRLSTLARRPLPERAFSARGVLTAFGWSLLSWAAFGVQVALVAHDIGASGARTLPLAVGGFALAWSAGFLVVFLPAGGGVREVVLAALLSPVLAKGGPAAVSVVARLLMTAGDVLTAGVAALAWRRSAARTGRDLPE</sequence>
<proteinExistence type="predicted"/>
<dbReference type="InterPro" id="IPR022791">
    <property type="entry name" value="L-PG_synthase/AglD"/>
</dbReference>
<feature type="transmembrane region" description="Helical" evidence="6">
    <location>
        <begin position="88"/>
        <end position="107"/>
    </location>
</feature>
<keyword evidence="2" id="KW-1003">Cell membrane</keyword>
<evidence type="ECO:0000256" key="2">
    <source>
        <dbReference type="ARBA" id="ARBA00022475"/>
    </source>
</evidence>
<feature type="transmembrane region" description="Helical" evidence="6">
    <location>
        <begin position="161"/>
        <end position="182"/>
    </location>
</feature>
<evidence type="ECO:0000313" key="7">
    <source>
        <dbReference type="EMBL" id="RKS71441.1"/>
    </source>
</evidence>
<evidence type="ECO:0000256" key="5">
    <source>
        <dbReference type="ARBA" id="ARBA00023136"/>
    </source>
</evidence>
<keyword evidence="8" id="KW-1185">Reference proteome</keyword>
<comment type="caution">
    <text evidence="7">The sequence shown here is derived from an EMBL/GenBank/DDBJ whole genome shotgun (WGS) entry which is preliminary data.</text>
</comment>
<feature type="transmembrane region" description="Helical" evidence="6">
    <location>
        <begin position="265"/>
        <end position="283"/>
    </location>
</feature>
<evidence type="ECO:0000256" key="6">
    <source>
        <dbReference type="SAM" id="Phobius"/>
    </source>
</evidence>
<evidence type="ECO:0000256" key="4">
    <source>
        <dbReference type="ARBA" id="ARBA00022989"/>
    </source>
</evidence>
<dbReference type="GO" id="GO:0005886">
    <property type="term" value="C:plasma membrane"/>
    <property type="evidence" value="ECO:0007669"/>
    <property type="project" value="UniProtKB-SubCell"/>
</dbReference>
<feature type="transmembrane region" description="Helical" evidence="6">
    <location>
        <begin position="20"/>
        <end position="38"/>
    </location>
</feature>
<dbReference type="Proteomes" id="UP000281955">
    <property type="component" value="Unassembled WGS sequence"/>
</dbReference>